<dbReference type="EMBL" id="JARVKF010000429">
    <property type="protein sequence ID" value="KAK9414213.1"/>
    <property type="molecule type" value="Genomic_DNA"/>
</dbReference>
<dbReference type="InterPro" id="IPR027417">
    <property type="entry name" value="P-loop_NTPase"/>
</dbReference>
<feature type="region of interest" description="Disordered" evidence="2">
    <location>
        <begin position="1886"/>
        <end position="2043"/>
    </location>
</feature>
<evidence type="ECO:0000256" key="2">
    <source>
        <dbReference type="SAM" id="MobiDB-lite"/>
    </source>
</evidence>
<keyword evidence="1" id="KW-0378">Hydrolase</keyword>
<reference evidence="7 8" key="1">
    <citation type="journal article" date="2024" name="J. Plant Pathol.">
        <title>Sequence and assembly of the genome of Seiridium unicorne, isolate CBS 538.82, causal agent of cypress canker disease.</title>
        <authorList>
            <person name="Scali E."/>
            <person name="Rocca G.D."/>
            <person name="Danti R."/>
            <person name="Garbelotto M."/>
            <person name="Barberini S."/>
            <person name="Baroncelli R."/>
            <person name="Emiliani G."/>
        </authorList>
    </citation>
    <scope>NUCLEOTIDE SEQUENCE [LARGE SCALE GENOMIC DNA]</scope>
    <source>
        <strain evidence="7 8">BM-138-508</strain>
    </source>
</reference>
<feature type="domain" description="Helicase Sen1 N-terminal" evidence="3">
    <location>
        <begin position="90"/>
        <end position="829"/>
    </location>
</feature>
<organism evidence="7 8">
    <name type="scientific">Seiridium unicorne</name>
    <dbReference type="NCBI Taxonomy" id="138068"/>
    <lineage>
        <taxon>Eukaryota</taxon>
        <taxon>Fungi</taxon>
        <taxon>Dikarya</taxon>
        <taxon>Ascomycota</taxon>
        <taxon>Pezizomycotina</taxon>
        <taxon>Sordariomycetes</taxon>
        <taxon>Xylariomycetidae</taxon>
        <taxon>Amphisphaeriales</taxon>
        <taxon>Sporocadaceae</taxon>
        <taxon>Seiridium</taxon>
    </lineage>
</organism>
<evidence type="ECO:0000259" key="4">
    <source>
        <dbReference type="Pfam" id="PF13086"/>
    </source>
</evidence>
<dbReference type="Pfam" id="PF13086">
    <property type="entry name" value="AAA_11"/>
    <property type="match status" value="1"/>
</dbReference>
<dbReference type="Pfam" id="PF12726">
    <property type="entry name" value="SEN1_N"/>
    <property type="match status" value="1"/>
</dbReference>
<evidence type="ECO:0000259" key="3">
    <source>
        <dbReference type="Pfam" id="PF12726"/>
    </source>
</evidence>
<evidence type="ECO:0000256" key="1">
    <source>
        <dbReference type="ARBA" id="ARBA00022806"/>
    </source>
</evidence>
<dbReference type="InterPro" id="IPR056474">
    <property type="entry name" value="SEN1_barrel"/>
</dbReference>
<feature type="domain" description="Helicase SEN1 beta-barrel" evidence="6">
    <location>
        <begin position="1161"/>
        <end position="1261"/>
    </location>
</feature>
<dbReference type="Pfam" id="PF13087">
    <property type="entry name" value="AAA_12"/>
    <property type="match status" value="1"/>
</dbReference>
<feature type="domain" description="DNA2/NAM7 helicase helicase" evidence="4">
    <location>
        <begin position="1310"/>
        <end position="1604"/>
    </location>
</feature>
<dbReference type="InterPro" id="IPR047187">
    <property type="entry name" value="SF1_C_Upf1"/>
</dbReference>
<feature type="compositionally biased region" description="Polar residues" evidence="2">
    <location>
        <begin position="1992"/>
        <end position="2006"/>
    </location>
</feature>
<evidence type="ECO:0000259" key="5">
    <source>
        <dbReference type="Pfam" id="PF13087"/>
    </source>
</evidence>
<feature type="compositionally biased region" description="Pro residues" evidence="2">
    <location>
        <begin position="2008"/>
        <end position="2022"/>
    </location>
</feature>
<accession>A0ABR2UHW0</accession>
<protein>
    <submittedName>
        <fullName evidence="7">SEN1 N terminal-domain-containing protein</fullName>
    </submittedName>
</protein>
<feature type="compositionally biased region" description="Acidic residues" evidence="2">
    <location>
        <begin position="1038"/>
        <end position="1047"/>
    </location>
</feature>
<dbReference type="Gene3D" id="3.40.50.300">
    <property type="entry name" value="P-loop containing nucleotide triphosphate hydrolases"/>
    <property type="match status" value="2"/>
</dbReference>
<dbReference type="PANTHER" id="PTHR10887">
    <property type="entry name" value="DNA2/NAM7 HELICASE FAMILY"/>
    <property type="match status" value="1"/>
</dbReference>
<sequence length="2043" mass="228299">MAIDFNVAEDIPEAYDLFINLPVEAHLLCPKVSEEDDEDYEDTAEPGDIGVEEKARRIQDFKRRVGIVYQTSLIFGFEEENAALQLQEFRTRTNGFLTVCSQCVRTWHRNRKPFLKHLSEIHDEGTVAEMGRRLDRFDAARITIGLEGAKSFIDSHDGIVEQKTFIEEDRSDLLVALYESLCCIAYLRQPENRVHFNYVFTAVQQRRPLKLAEVLPTMTRFLFDEDKTRLAFARISWTKMAVVSANDFDWAVKESLEDAMQKLNVMGVSPSQVQRFWEGLALILNALPSDEFVAALGSLSVQPSIYQLMLNHMSVDSESTLAVILKVFNMILQRGPKGIWGAFGTFSPVSVAEPVFASPAFRRLLAQTREYSISMPEDKYLKGPVAVAWVKPFIESIRPAQRSDACDSFSQHLFDDISQDDSLPFEGKLACYRGLGEALTATLESFLEPAYNLTSGQPSIFTNRTINLTLKHKDVIVRMVKLDRQNLSVSRIGQSVIAAVLKLDCSVTAAEFTGYTSNNTVQREVVKKSPELWEAFLELLVPGATELAKTMLMAILPLVPVERLRSKKKEYLSQAQEEFNATLGKVAASIGKIFDKLEAFSLTDLNHLLESEMMKPVVAALIHGENDINQGGLNLIKSVTNESSRGDAISELTKTHFSTLLTSMTEVLHDQVPIMTENQLQVRLWSPQQHILRCSKDLLDGLCNPRDGLLRSRDLSNAERFTLKKWWSRQWTAIERAFNGLEVWSRSIETEVMKQFCRDTMELAEKFLEQDGLMASALGSKSIRETMLDSSDDDSKIAMQEILKSPCEKCMGLTSMLRLRDQWLIQITVNVVCKLLRRLIEYDVQVPKNVTDFIQRACVKNALGKFEVATNLNNQQRAELLRTLGEDDDDIQIIEVKKIDVPKKQSKLDQWSKTGDTISQSQPLAIKTNKEDIRDLTSTIDKNRGILDQFRARQNSKPIAKPAAAKPATLRLDAASIKEARLKEKEAKKKRDAEVVARAKALRAPRPLVPGEGSGLQGLAGVQGKDHAPRSEMMVDSSSDEGDDSEDDAAFRAQTQAGKQRAEDASRRIMQLKPQRGPVKKLKIQRSAKDMRARLTPPMDVLHQALLEWDIFHEGNDPPNGVKCARVSTSYGDPHQYKNTFLPLLVYEAWRSFVTDKNETTSKPFGIKVATRMNVDNFIDVTTTMPFKPNSKDEFLSEGDIVLLSVSPQPLQGREEAHCLSRISRVQIKQGAREVSYRISARAGPIIQLLSPKAEIYAVKITNMRTIEREFASLESLQYYDLMQEILEAKPSPMLTFGTEAVDKVMANYHLNQGQAKAILNARANDAFTLIQGQIFSPPGTGKTKTIVAMVGALLTGNMGTTTGTVIHKPGQSGAGQTMSKKLLVCAPSNAAVDELVLRLKQGVKTMNGSFHKINVLRLGRSDAINTAVKDVTLDELVRLRIEGDATKESGPNNRQKMHEEAGQIKQELSEVRPMLDAARAANDREQINILERKFDELKRRQVTIGNRIDADKDSGNTAQRESEIRRRQAQQEILDSAHVLCSTLSGAGHETLKNLQNVEFETVIIDEAAQCVELSALIPLKYGCSKCILVGDPKQLPPTVLSQSAQRYGYDQSLFVRMQQNSPNDVHLLDKQYRMHPEISQFPSQEFYEGKLADGADMARLRHQPWHQSGLLGPYRFFDVLGNQGRGRKGQSLVNFEELKVAMQLYERFRMDNPKVDLKGKIGIITPYKAQLFELRDRFTSRYGPGITEEIEFNTTDAFQGRECEIIIFSCVRASPTGGIGFMTDIRRMNVGLTRAKSSLWILGDSRALVQGEYWNKLITDAKARDRYTSGNILAQLSTPGAKLPPPVFSNVESPQTPVSEPEPMEIEPVEIDERDMKDVLVRPTSAHNRRTSQLPETYTVLERSGPLGSNVPPSYSGINERGEPINGGFVPPARPVIHSSGGQKRPADGPADGAQPTKRKPSGFLPGKSVPTRPRAMPIPPRPTDPSAMSVMSSSKPNGDQGSISRPPPNAPKGPRPRPNPMASAKKKVDPFIQKKPKPPR</sequence>
<dbReference type="CDD" id="cd18808">
    <property type="entry name" value="SF1_C_Upf1"/>
    <property type="match status" value="1"/>
</dbReference>
<name>A0ABR2UHW0_9PEZI</name>
<dbReference type="CDD" id="cd18042">
    <property type="entry name" value="DEXXQc_SETX"/>
    <property type="match status" value="1"/>
</dbReference>
<evidence type="ECO:0000259" key="6">
    <source>
        <dbReference type="Pfam" id="PF23576"/>
    </source>
</evidence>
<feature type="domain" description="DNA2/NAM7 helicase-like C-terminal" evidence="5">
    <location>
        <begin position="1611"/>
        <end position="1807"/>
    </location>
</feature>
<comment type="caution">
    <text evidence="7">The sequence shown here is derived from an EMBL/GenBank/DDBJ whole genome shotgun (WGS) entry which is preliminary data.</text>
</comment>
<keyword evidence="8" id="KW-1185">Reference proteome</keyword>
<dbReference type="InterPro" id="IPR041677">
    <property type="entry name" value="DNA2/NAM7_AAA_11"/>
</dbReference>
<proteinExistence type="predicted"/>
<keyword evidence="1" id="KW-0067">ATP-binding</keyword>
<gene>
    <name evidence="7" type="ORF">SUNI508_02312</name>
</gene>
<dbReference type="InterPro" id="IPR024481">
    <property type="entry name" value="Helicase_Sen1_N"/>
</dbReference>
<keyword evidence="1" id="KW-0347">Helicase</keyword>
<dbReference type="PANTHER" id="PTHR10887:SF495">
    <property type="entry name" value="HELICASE SENATAXIN ISOFORM X1-RELATED"/>
    <property type="match status" value="1"/>
</dbReference>
<dbReference type="InterPro" id="IPR041679">
    <property type="entry name" value="DNA2/NAM7-like_C"/>
</dbReference>
<dbReference type="Proteomes" id="UP001408356">
    <property type="component" value="Unassembled WGS sequence"/>
</dbReference>
<dbReference type="InterPro" id="IPR045055">
    <property type="entry name" value="DNA2/NAM7-like"/>
</dbReference>
<dbReference type="SUPFAM" id="SSF52540">
    <property type="entry name" value="P-loop containing nucleoside triphosphate hydrolases"/>
    <property type="match status" value="1"/>
</dbReference>
<evidence type="ECO:0000313" key="8">
    <source>
        <dbReference type="Proteomes" id="UP001408356"/>
    </source>
</evidence>
<dbReference type="Pfam" id="PF23576">
    <property type="entry name" value="SEN1_barrel"/>
    <property type="match status" value="1"/>
</dbReference>
<feature type="region of interest" description="Disordered" evidence="2">
    <location>
        <begin position="1006"/>
        <end position="1047"/>
    </location>
</feature>
<keyword evidence="1" id="KW-0547">Nucleotide-binding</keyword>
<evidence type="ECO:0000313" key="7">
    <source>
        <dbReference type="EMBL" id="KAK9414213.1"/>
    </source>
</evidence>